<protein>
    <recommendedName>
        <fullName evidence="2">histidine kinase</fullName>
        <ecNumber evidence="2">2.7.13.3</ecNumber>
    </recommendedName>
</protein>
<dbReference type="InterPro" id="IPR000014">
    <property type="entry name" value="PAS"/>
</dbReference>
<dbReference type="PROSITE" id="PS50113">
    <property type="entry name" value="PAC"/>
    <property type="match status" value="1"/>
</dbReference>
<feature type="domain" description="Histidine kinase" evidence="9">
    <location>
        <begin position="274"/>
        <end position="491"/>
    </location>
</feature>
<dbReference type="PROSITE" id="PS50109">
    <property type="entry name" value="HIS_KIN"/>
    <property type="match status" value="1"/>
</dbReference>
<dbReference type="SMART" id="SM00387">
    <property type="entry name" value="HATPase_c"/>
    <property type="match status" value="1"/>
</dbReference>
<dbReference type="InParanoid" id="C1F8R0"/>
<dbReference type="Gene3D" id="3.30.565.10">
    <property type="entry name" value="Histidine kinase-like ATPase, C-terminal domain"/>
    <property type="match status" value="1"/>
</dbReference>
<dbReference type="GO" id="GO:0005524">
    <property type="term" value="F:ATP binding"/>
    <property type="evidence" value="ECO:0007669"/>
    <property type="project" value="UniProtKB-KW"/>
</dbReference>
<dbReference type="PANTHER" id="PTHR43065:SF10">
    <property type="entry name" value="PEROXIDE STRESS-ACTIVATED HISTIDINE KINASE MAK3"/>
    <property type="match status" value="1"/>
</dbReference>
<dbReference type="HOGENOM" id="CLU_000445_114_39_0"/>
<feature type="domain" description="PAS" evidence="10">
    <location>
        <begin position="137"/>
        <end position="209"/>
    </location>
</feature>
<dbReference type="SUPFAM" id="SSF55874">
    <property type="entry name" value="ATPase domain of HSP90 chaperone/DNA topoisomerase II/histidine kinase"/>
    <property type="match status" value="1"/>
</dbReference>
<comment type="catalytic activity">
    <reaction evidence="1">
        <text>ATP + protein L-histidine = ADP + protein N-phospho-L-histidine.</text>
        <dbReference type="EC" id="2.7.13.3"/>
    </reaction>
</comment>
<dbReference type="EMBL" id="CP001472">
    <property type="protein sequence ID" value="ACO34547.1"/>
    <property type="molecule type" value="Genomic_DNA"/>
</dbReference>
<dbReference type="InterPro" id="IPR036097">
    <property type="entry name" value="HisK_dim/P_sf"/>
</dbReference>
<dbReference type="InterPro" id="IPR036890">
    <property type="entry name" value="HATPase_C_sf"/>
</dbReference>
<keyword evidence="8" id="KW-0902">Two-component regulatory system</keyword>
<keyword evidence="13" id="KW-1185">Reference proteome</keyword>
<evidence type="ECO:0000256" key="7">
    <source>
        <dbReference type="ARBA" id="ARBA00022840"/>
    </source>
</evidence>
<dbReference type="Gene3D" id="1.10.287.130">
    <property type="match status" value="1"/>
</dbReference>
<dbReference type="SMART" id="SM00091">
    <property type="entry name" value="PAS"/>
    <property type="match status" value="2"/>
</dbReference>
<evidence type="ECO:0000256" key="2">
    <source>
        <dbReference type="ARBA" id="ARBA00012438"/>
    </source>
</evidence>
<dbReference type="InterPro" id="IPR004358">
    <property type="entry name" value="Sig_transdc_His_kin-like_C"/>
</dbReference>
<dbReference type="InterPro" id="IPR035965">
    <property type="entry name" value="PAS-like_dom_sf"/>
</dbReference>
<dbReference type="KEGG" id="aca:ACP_0188"/>
<dbReference type="Pfam" id="PF00512">
    <property type="entry name" value="HisKA"/>
    <property type="match status" value="1"/>
</dbReference>
<keyword evidence="5" id="KW-0547">Nucleotide-binding</keyword>
<dbReference type="SUPFAM" id="SSF55785">
    <property type="entry name" value="PYP-like sensor domain (PAS domain)"/>
    <property type="match status" value="2"/>
</dbReference>
<keyword evidence="7" id="KW-0067">ATP-binding</keyword>
<feature type="domain" description="PAS" evidence="10">
    <location>
        <begin position="12"/>
        <end position="82"/>
    </location>
</feature>
<name>C1F8R0_ACIC5</name>
<feature type="domain" description="PAC" evidence="11">
    <location>
        <begin position="83"/>
        <end position="136"/>
    </location>
</feature>
<sequence length="504" mass="56166">MHPPLSATPSVHDDLLNALFRATTDFVFMKDMDGCYVTINEAGARLLGLNPDEIVGKNDYALFPREIADRLVEQDRQVMKVGAPVSYEEQVAFSKAVLHLHTVKSPWRDASGALLGTVGVARDVTARKCMEQELQKAKSRFSKLFASDLMGIHLPDRFGAIVEANDEFLRITGYTRADLEAGLVRWDVMTPPEYRQIDQAHIAEAAERGSCTPYEKEYVRKDGTRVPIMCGYALLEGSQDDYIAFIQDMSALKQSEQAVLQAEKLNTAGRFAASMAHEINNPLAAVINLVYLASRDEKLDASTRTLLSEADRELTRVSRVVTQTLRFHKQSTFAARADVVEILESVFPLFASRLRAGNMTLSRSYEKVPLLLCYQHELRHAFANLAGNAFDAMQSHGGTLRVRLRQGHRWKNDPVAGIYVTFADTGTGIAPAMRERMFEPFVTTKEQTGTGLGLWATKNIVGKHHGHIRFRTATGAKRRGTVFRIFLPLDGIPPEDQQDALVRG</sequence>
<keyword evidence="4 12" id="KW-0808">Transferase</keyword>
<reference evidence="12 13" key="1">
    <citation type="journal article" date="2009" name="Appl. Environ. Microbiol.">
        <title>Three genomes from the phylum Acidobacteria provide insight into the lifestyles of these microorganisms in soils.</title>
        <authorList>
            <person name="Ward N.L."/>
            <person name="Challacombe J.F."/>
            <person name="Janssen P.H."/>
            <person name="Henrissat B."/>
            <person name="Coutinho P.M."/>
            <person name="Wu M."/>
            <person name="Xie G."/>
            <person name="Haft D.H."/>
            <person name="Sait M."/>
            <person name="Badger J."/>
            <person name="Barabote R.D."/>
            <person name="Bradley B."/>
            <person name="Brettin T.S."/>
            <person name="Brinkac L.M."/>
            <person name="Bruce D."/>
            <person name="Creasy T."/>
            <person name="Daugherty S.C."/>
            <person name="Davidsen T.M."/>
            <person name="DeBoy R.T."/>
            <person name="Detter J.C."/>
            <person name="Dodson R.J."/>
            <person name="Durkin A.S."/>
            <person name="Ganapathy A."/>
            <person name="Gwinn-Giglio M."/>
            <person name="Han C.S."/>
            <person name="Khouri H."/>
            <person name="Kiss H."/>
            <person name="Kothari S.P."/>
            <person name="Madupu R."/>
            <person name="Nelson K.E."/>
            <person name="Nelson W.C."/>
            <person name="Paulsen I."/>
            <person name="Penn K."/>
            <person name="Ren Q."/>
            <person name="Rosovitz M.J."/>
            <person name="Selengut J.D."/>
            <person name="Shrivastava S."/>
            <person name="Sullivan S.A."/>
            <person name="Tapia R."/>
            <person name="Thompson L.S."/>
            <person name="Watkins K.L."/>
            <person name="Yang Q."/>
            <person name="Yu C."/>
            <person name="Zafar N."/>
            <person name="Zhou L."/>
            <person name="Kuske C.R."/>
        </authorList>
    </citation>
    <scope>NUCLEOTIDE SEQUENCE [LARGE SCALE GENOMIC DNA]</scope>
    <source>
        <strain evidence="13">ATCC 51196 / DSM 11244 / BCRC 80197 / JCM 7670 / NBRC 15755 / NCIMB 13165 / 161</strain>
    </source>
</reference>
<dbReference type="InterPro" id="IPR000700">
    <property type="entry name" value="PAS-assoc_C"/>
</dbReference>
<accession>C1F8R0</accession>
<dbReference type="InterPro" id="IPR003661">
    <property type="entry name" value="HisK_dim/P_dom"/>
</dbReference>
<evidence type="ECO:0000256" key="8">
    <source>
        <dbReference type="ARBA" id="ARBA00023012"/>
    </source>
</evidence>
<dbReference type="CDD" id="cd00130">
    <property type="entry name" value="PAS"/>
    <property type="match status" value="2"/>
</dbReference>
<dbReference type="OrthoDB" id="100939at2"/>
<evidence type="ECO:0000256" key="5">
    <source>
        <dbReference type="ARBA" id="ARBA00022741"/>
    </source>
</evidence>
<dbReference type="Pfam" id="PF08448">
    <property type="entry name" value="PAS_4"/>
    <property type="match status" value="1"/>
</dbReference>
<organism evidence="12 13">
    <name type="scientific">Acidobacterium capsulatum (strain ATCC 51196 / DSM 11244 / BCRC 80197 / JCM 7670 / NBRC 15755 / NCIMB 13165 / 161)</name>
    <dbReference type="NCBI Taxonomy" id="240015"/>
    <lineage>
        <taxon>Bacteria</taxon>
        <taxon>Pseudomonadati</taxon>
        <taxon>Acidobacteriota</taxon>
        <taxon>Terriglobia</taxon>
        <taxon>Terriglobales</taxon>
        <taxon>Acidobacteriaceae</taxon>
        <taxon>Acidobacterium</taxon>
    </lineage>
</organism>
<evidence type="ECO:0000256" key="4">
    <source>
        <dbReference type="ARBA" id="ARBA00022679"/>
    </source>
</evidence>
<dbReference type="SMART" id="SM00388">
    <property type="entry name" value="HisKA"/>
    <property type="match status" value="1"/>
</dbReference>
<evidence type="ECO:0000259" key="11">
    <source>
        <dbReference type="PROSITE" id="PS50113"/>
    </source>
</evidence>
<dbReference type="NCBIfam" id="TIGR00229">
    <property type="entry name" value="sensory_box"/>
    <property type="match status" value="2"/>
</dbReference>
<dbReference type="InterPro" id="IPR005467">
    <property type="entry name" value="His_kinase_dom"/>
</dbReference>
<evidence type="ECO:0000256" key="3">
    <source>
        <dbReference type="ARBA" id="ARBA00022553"/>
    </source>
</evidence>
<evidence type="ECO:0000259" key="9">
    <source>
        <dbReference type="PROSITE" id="PS50109"/>
    </source>
</evidence>
<dbReference type="Proteomes" id="UP000002207">
    <property type="component" value="Chromosome"/>
</dbReference>
<dbReference type="GO" id="GO:0000155">
    <property type="term" value="F:phosphorelay sensor kinase activity"/>
    <property type="evidence" value="ECO:0007669"/>
    <property type="project" value="InterPro"/>
</dbReference>
<dbReference type="Gene3D" id="3.30.450.20">
    <property type="entry name" value="PAS domain"/>
    <property type="match status" value="2"/>
</dbReference>
<dbReference type="InterPro" id="IPR013656">
    <property type="entry name" value="PAS_4"/>
</dbReference>
<evidence type="ECO:0000313" key="13">
    <source>
        <dbReference type="Proteomes" id="UP000002207"/>
    </source>
</evidence>
<gene>
    <name evidence="12" type="ordered locus">ACP_0188</name>
</gene>
<dbReference type="SUPFAM" id="SSF47384">
    <property type="entry name" value="Homodimeric domain of signal transducing histidine kinase"/>
    <property type="match status" value="1"/>
</dbReference>
<dbReference type="CDD" id="cd00082">
    <property type="entry name" value="HisKA"/>
    <property type="match status" value="1"/>
</dbReference>
<evidence type="ECO:0000256" key="1">
    <source>
        <dbReference type="ARBA" id="ARBA00000085"/>
    </source>
</evidence>
<dbReference type="Pfam" id="PF13426">
    <property type="entry name" value="PAS_9"/>
    <property type="match status" value="1"/>
</dbReference>
<dbReference type="PROSITE" id="PS50112">
    <property type="entry name" value="PAS"/>
    <property type="match status" value="2"/>
</dbReference>
<evidence type="ECO:0000313" key="12">
    <source>
        <dbReference type="EMBL" id="ACO34547.1"/>
    </source>
</evidence>
<dbReference type="eggNOG" id="COG4191">
    <property type="taxonomic scope" value="Bacteria"/>
</dbReference>
<dbReference type="Pfam" id="PF02518">
    <property type="entry name" value="HATPase_c"/>
    <property type="match status" value="1"/>
</dbReference>
<dbReference type="AlphaFoldDB" id="C1F8R0"/>
<dbReference type="EC" id="2.7.13.3" evidence="2"/>
<dbReference type="PANTHER" id="PTHR43065">
    <property type="entry name" value="SENSOR HISTIDINE KINASE"/>
    <property type="match status" value="1"/>
</dbReference>
<keyword evidence="6 12" id="KW-0418">Kinase</keyword>
<dbReference type="PRINTS" id="PR00344">
    <property type="entry name" value="BCTRLSENSOR"/>
</dbReference>
<dbReference type="InterPro" id="IPR003594">
    <property type="entry name" value="HATPase_dom"/>
</dbReference>
<proteinExistence type="predicted"/>
<evidence type="ECO:0000256" key="6">
    <source>
        <dbReference type="ARBA" id="ARBA00022777"/>
    </source>
</evidence>
<evidence type="ECO:0000259" key="10">
    <source>
        <dbReference type="PROSITE" id="PS50112"/>
    </source>
</evidence>
<keyword evidence="3" id="KW-0597">Phosphoprotein</keyword>
<dbReference type="STRING" id="240015.ACP_0188"/>